<name>A0A3N4L2E7_9PEZI</name>
<dbReference type="Proteomes" id="UP000277580">
    <property type="component" value="Unassembled WGS sequence"/>
</dbReference>
<dbReference type="OrthoDB" id="5296at2759"/>
<accession>A0A3N4L2E7</accession>
<evidence type="ECO:0000256" key="1">
    <source>
        <dbReference type="ARBA" id="ARBA00006484"/>
    </source>
</evidence>
<dbReference type="SUPFAM" id="SSF51735">
    <property type="entry name" value="NAD(P)-binding Rossmann-fold domains"/>
    <property type="match status" value="1"/>
</dbReference>
<organism evidence="2 3">
    <name type="scientific">Morchella conica CCBAS932</name>
    <dbReference type="NCBI Taxonomy" id="1392247"/>
    <lineage>
        <taxon>Eukaryota</taxon>
        <taxon>Fungi</taxon>
        <taxon>Dikarya</taxon>
        <taxon>Ascomycota</taxon>
        <taxon>Pezizomycotina</taxon>
        <taxon>Pezizomycetes</taxon>
        <taxon>Pezizales</taxon>
        <taxon>Morchellaceae</taxon>
        <taxon>Morchella</taxon>
    </lineage>
</organism>
<evidence type="ECO:0000313" key="2">
    <source>
        <dbReference type="EMBL" id="RPB14751.1"/>
    </source>
</evidence>
<dbReference type="PANTHER" id="PTHR43544:SF12">
    <property type="entry name" value="NAD(P)-BINDING ROSSMANN-FOLD SUPERFAMILY PROTEIN"/>
    <property type="match status" value="1"/>
</dbReference>
<dbReference type="PANTHER" id="PTHR43544">
    <property type="entry name" value="SHORT-CHAIN DEHYDROGENASE/REDUCTASE"/>
    <property type="match status" value="1"/>
</dbReference>
<dbReference type="GO" id="GO:0005737">
    <property type="term" value="C:cytoplasm"/>
    <property type="evidence" value="ECO:0007669"/>
    <property type="project" value="TreeGrafter"/>
</dbReference>
<protein>
    <submittedName>
        <fullName evidence="2">NAD(P)-binding protein</fullName>
    </submittedName>
</protein>
<dbReference type="InterPro" id="IPR036291">
    <property type="entry name" value="NAD(P)-bd_dom_sf"/>
</dbReference>
<sequence length="273" mass="30217">MPFNLVCPSSRGLSLALSRRLLQTSPYPLVATARKDTDAVKSSILEGLDVDENRVTVLKVDVTGLLFDPLDQGEHLANTQHQDESLLSDAASEISKRFPKDHIQYAFSTCGILHPERSPADLKKELIMETLYTNILGPLLVLKHFSPFLPTKKTSSGSDAPSVWSNMAARVGSTADNRLGGWYSYRATKAGVNSITKTFDIHLSRVSGDKAFCVSLHPGTVKTELSREFWGSVNNDKLFSPERAAERLVGVVSGLKLDQRGLFWDWEGKKIEW</sequence>
<dbReference type="InParanoid" id="A0A3N4L2E7"/>
<reference evidence="2 3" key="1">
    <citation type="journal article" date="2018" name="Nat. Ecol. Evol.">
        <title>Pezizomycetes genomes reveal the molecular basis of ectomycorrhizal truffle lifestyle.</title>
        <authorList>
            <person name="Murat C."/>
            <person name="Payen T."/>
            <person name="Noel B."/>
            <person name="Kuo A."/>
            <person name="Morin E."/>
            <person name="Chen J."/>
            <person name="Kohler A."/>
            <person name="Krizsan K."/>
            <person name="Balestrini R."/>
            <person name="Da Silva C."/>
            <person name="Montanini B."/>
            <person name="Hainaut M."/>
            <person name="Levati E."/>
            <person name="Barry K.W."/>
            <person name="Belfiori B."/>
            <person name="Cichocki N."/>
            <person name="Clum A."/>
            <person name="Dockter R.B."/>
            <person name="Fauchery L."/>
            <person name="Guy J."/>
            <person name="Iotti M."/>
            <person name="Le Tacon F."/>
            <person name="Lindquist E.A."/>
            <person name="Lipzen A."/>
            <person name="Malagnac F."/>
            <person name="Mello A."/>
            <person name="Molinier V."/>
            <person name="Miyauchi S."/>
            <person name="Poulain J."/>
            <person name="Riccioni C."/>
            <person name="Rubini A."/>
            <person name="Sitrit Y."/>
            <person name="Splivallo R."/>
            <person name="Traeger S."/>
            <person name="Wang M."/>
            <person name="Zifcakova L."/>
            <person name="Wipf D."/>
            <person name="Zambonelli A."/>
            <person name="Paolocci F."/>
            <person name="Nowrousian M."/>
            <person name="Ottonello S."/>
            <person name="Baldrian P."/>
            <person name="Spatafora J.W."/>
            <person name="Henrissat B."/>
            <person name="Nagy L.G."/>
            <person name="Aury J.M."/>
            <person name="Wincker P."/>
            <person name="Grigoriev I.V."/>
            <person name="Bonfante P."/>
            <person name="Martin F.M."/>
        </authorList>
    </citation>
    <scope>NUCLEOTIDE SEQUENCE [LARGE SCALE GENOMIC DNA]</scope>
    <source>
        <strain evidence="2 3">CCBAS932</strain>
    </source>
</reference>
<dbReference type="InterPro" id="IPR051468">
    <property type="entry name" value="Fungal_SecMetab_SDRs"/>
</dbReference>
<dbReference type="Gene3D" id="3.40.50.720">
    <property type="entry name" value="NAD(P)-binding Rossmann-like Domain"/>
    <property type="match status" value="1"/>
</dbReference>
<dbReference type="GO" id="GO:0016491">
    <property type="term" value="F:oxidoreductase activity"/>
    <property type="evidence" value="ECO:0007669"/>
    <property type="project" value="TreeGrafter"/>
</dbReference>
<proteinExistence type="inferred from homology"/>
<evidence type="ECO:0000313" key="3">
    <source>
        <dbReference type="Proteomes" id="UP000277580"/>
    </source>
</evidence>
<dbReference type="EMBL" id="ML119116">
    <property type="protein sequence ID" value="RPB14751.1"/>
    <property type="molecule type" value="Genomic_DNA"/>
</dbReference>
<comment type="similarity">
    <text evidence="1">Belongs to the short-chain dehydrogenases/reductases (SDR) family.</text>
</comment>
<keyword evidence="3" id="KW-1185">Reference proteome</keyword>
<dbReference type="AlphaFoldDB" id="A0A3N4L2E7"/>
<gene>
    <name evidence="2" type="ORF">P167DRAFT_533736</name>
</gene>